<evidence type="ECO:0000313" key="10">
    <source>
        <dbReference type="EMBL" id="SUE32904.1"/>
    </source>
</evidence>
<dbReference type="SUPFAM" id="SSF52540">
    <property type="entry name" value="P-loop containing nucleoside triphosphate hydrolases"/>
    <property type="match status" value="1"/>
</dbReference>
<evidence type="ECO:0000313" key="11">
    <source>
        <dbReference type="Proteomes" id="UP000255233"/>
    </source>
</evidence>
<name>A0A379MME6_9BACT</name>
<dbReference type="EC" id="3.6.3.-" evidence="10"/>
<feature type="domain" description="ABC transmembrane type-1" evidence="9">
    <location>
        <begin position="22"/>
        <end position="337"/>
    </location>
</feature>
<keyword evidence="5 7" id="KW-1133">Transmembrane helix</keyword>
<dbReference type="PROSITE" id="PS50893">
    <property type="entry name" value="ABC_TRANSPORTER_2"/>
    <property type="match status" value="1"/>
</dbReference>
<dbReference type="SMART" id="SM00382">
    <property type="entry name" value="AAA"/>
    <property type="match status" value="1"/>
</dbReference>
<evidence type="ECO:0000256" key="5">
    <source>
        <dbReference type="ARBA" id="ARBA00022989"/>
    </source>
</evidence>
<dbReference type="STRING" id="880526.GCA_000427365_01352"/>
<dbReference type="AlphaFoldDB" id="A0A379MME6"/>
<evidence type="ECO:0000256" key="3">
    <source>
        <dbReference type="ARBA" id="ARBA00022741"/>
    </source>
</evidence>
<evidence type="ECO:0000259" key="8">
    <source>
        <dbReference type="PROSITE" id="PS50893"/>
    </source>
</evidence>
<dbReference type="SUPFAM" id="SSF90123">
    <property type="entry name" value="ABC transporter transmembrane region"/>
    <property type="match status" value="1"/>
</dbReference>
<feature type="transmembrane region" description="Helical" evidence="7">
    <location>
        <begin position="180"/>
        <end position="213"/>
    </location>
</feature>
<dbReference type="Pfam" id="PF00664">
    <property type="entry name" value="ABC_membrane"/>
    <property type="match status" value="1"/>
</dbReference>
<dbReference type="Proteomes" id="UP000255233">
    <property type="component" value="Unassembled WGS sequence"/>
</dbReference>
<dbReference type="FunFam" id="3.40.50.300:FF:000218">
    <property type="entry name" value="Multidrug ABC transporter ATP-binding protein"/>
    <property type="match status" value="1"/>
</dbReference>
<dbReference type="PANTHER" id="PTHR43394">
    <property type="entry name" value="ATP-DEPENDENT PERMEASE MDL1, MITOCHONDRIAL"/>
    <property type="match status" value="1"/>
</dbReference>
<keyword evidence="11" id="KW-1185">Reference proteome</keyword>
<protein>
    <submittedName>
        <fullName evidence="10">Multidrug export ATP-binding/permease protein SAV1866</fullName>
        <ecNumber evidence="10">3.6.3.-</ecNumber>
    </submittedName>
</protein>
<gene>
    <name evidence="10" type="ORF">NCTC11190_00086</name>
</gene>
<feature type="domain" description="ABC transporter" evidence="8">
    <location>
        <begin position="371"/>
        <end position="604"/>
    </location>
</feature>
<dbReference type="RefSeq" id="WP_027291043.1">
    <property type="nucleotide sequence ID" value="NZ_UGVL01000001.1"/>
</dbReference>
<accession>A0A379MME6</accession>
<feature type="transmembrane region" description="Helical" evidence="7">
    <location>
        <begin position="90"/>
        <end position="112"/>
    </location>
</feature>
<keyword evidence="2 7" id="KW-0812">Transmembrane</keyword>
<dbReference type="GO" id="GO:0005524">
    <property type="term" value="F:ATP binding"/>
    <property type="evidence" value="ECO:0007669"/>
    <property type="project" value="UniProtKB-KW"/>
</dbReference>
<evidence type="ECO:0000256" key="1">
    <source>
        <dbReference type="ARBA" id="ARBA00004651"/>
    </source>
</evidence>
<evidence type="ECO:0000259" key="9">
    <source>
        <dbReference type="PROSITE" id="PS50929"/>
    </source>
</evidence>
<dbReference type="InterPro" id="IPR017871">
    <property type="entry name" value="ABC_transporter-like_CS"/>
</dbReference>
<dbReference type="InterPro" id="IPR027417">
    <property type="entry name" value="P-loop_NTPase"/>
</dbReference>
<dbReference type="Gene3D" id="3.40.50.300">
    <property type="entry name" value="P-loop containing nucleotide triphosphate hydrolases"/>
    <property type="match status" value="1"/>
</dbReference>
<dbReference type="OrthoDB" id="9760358at2"/>
<dbReference type="PANTHER" id="PTHR43394:SF1">
    <property type="entry name" value="ATP-BINDING CASSETTE SUB-FAMILY B MEMBER 10, MITOCHONDRIAL"/>
    <property type="match status" value="1"/>
</dbReference>
<dbReference type="GO" id="GO:0016887">
    <property type="term" value="F:ATP hydrolysis activity"/>
    <property type="evidence" value="ECO:0007669"/>
    <property type="project" value="InterPro"/>
</dbReference>
<dbReference type="InterPro" id="IPR003439">
    <property type="entry name" value="ABC_transporter-like_ATP-bd"/>
</dbReference>
<dbReference type="InterPro" id="IPR039421">
    <property type="entry name" value="Type_1_exporter"/>
</dbReference>
<feature type="transmembrane region" description="Helical" evidence="7">
    <location>
        <begin position="21"/>
        <end position="43"/>
    </location>
</feature>
<keyword evidence="3" id="KW-0547">Nucleotide-binding</keyword>
<proteinExistence type="predicted"/>
<dbReference type="CDD" id="cd18552">
    <property type="entry name" value="ABC_6TM_MsbA_like"/>
    <property type="match status" value="1"/>
</dbReference>
<keyword evidence="6 7" id="KW-0472">Membrane</keyword>
<dbReference type="Gene3D" id="1.20.1560.10">
    <property type="entry name" value="ABC transporter type 1, transmembrane domain"/>
    <property type="match status" value="1"/>
</dbReference>
<reference evidence="10 11" key="1">
    <citation type="submission" date="2018-06" db="EMBL/GenBank/DDBJ databases">
        <authorList>
            <consortium name="Pathogen Informatics"/>
            <person name="Doyle S."/>
        </authorList>
    </citation>
    <scope>NUCLEOTIDE SEQUENCE [LARGE SCALE GENOMIC DNA]</scope>
    <source>
        <strain evidence="10 11">NCTC11190</strain>
    </source>
</reference>
<sequence length="609" mass="67740">MNTYFRILRFGRPYGRYAVPYFICIILHTVFNTMTFAMLIPIIQTMFDANSMMEAVTAMPPFEISTEYAKAVMNYGLYRVAGAGYTIKDMLFMLAILTVVIVFLSNLFRYFAQRTLENLRIHTLQQIRDTMFDRVARLQVGYFSNERKGDIISKITSDVQVVQFCITSTFQIFFKEPFLLIGYFVLLIGISFHLTLFTLAVLPVIALCIGYIVKKLRRSATEGQEAFGEMVSLLDESLGAIKTVKGYNATDYIERKFRRLDGRYSDIMRAIARRQQLASPMSEFLGIASLSFILVYGGNMILNGELTAAAFIAYLGAFSQVTRPARAIADAFGNINQGIAAGERILGMMDTAPAITDRPDAKSLDEFAEGIEFRNVSFSYEDKQVLSGISFTIPKGQTVALVGPSGGGKSTISDLIPRFYDPDSGAILVDGTDLRDYRVESVRAHMGIVAQETVLFNDTIEENIRMGNDTATPEEVAEAAKVANAYDFIMETEHGFQTNIGDRGMKLSGGQRQRLSIARAVLRNPDILILDEATSALDTESERLVQESLSSLLKGRTSLVIAHRLSTIQHADKIIVIEAGRIAEQGTHAELMALGGIYRKLIEMQQLAE</sequence>
<organism evidence="10 11">
    <name type="scientific">Rikenella microfusus</name>
    <dbReference type="NCBI Taxonomy" id="28139"/>
    <lineage>
        <taxon>Bacteria</taxon>
        <taxon>Pseudomonadati</taxon>
        <taxon>Bacteroidota</taxon>
        <taxon>Bacteroidia</taxon>
        <taxon>Bacteroidales</taxon>
        <taxon>Rikenellaceae</taxon>
        <taxon>Rikenella</taxon>
    </lineage>
</organism>
<dbReference type="InterPro" id="IPR011527">
    <property type="entry name" value="ABC1_TM_dom"/>
</dbReference>
<dbReference type="EMBL" id="UGVL01000001">
    <property type="protein sequence ID" value="SUE32904.1"/>
    <property type="molecule type" value="Genomic_DNA"/>
</dbReference>
<dbReference type="InterPro" id="IPR003593">
    <property type="entry name" value="AAA+_ATPase"/>
</dbReference>
<evidence type="ECO:0000256" key="4">
    <source>
        <dbReference type="ARBA" id="ARBA00022840"/>
    </source>
</evidence>
<evidence type="ECO:0000256" key="6">
    <source>
        <dbReference type="ARBA" id="ARBA00023136"/>
    </source>
</evidence>
<dbReference type="InterPro" id="IPR036640">
    <property type="entry name" value="ABC1_TM_sf"/>
</dbReference>
<dbReference type="CDD" id="cd03251">
    <property type="entry name" value="ABCC_MsbA"/>
    <property type="match status" value="1"/>
</dbReference>
<dbReference type="GO" id="GO:0015421">
    <property type="term" value="F:ABC-type oligopeptide transporter activity"/>
    <property type="evidence" value="ECO:0007669"/>
    <property type="project" value="TreeGrafter"/>
</dbReference>
<dbReference type="PROSITE" id="PS50929">
    <property type="entry name" value="ABC_TM1F"/>
    <property type="match status" value="1"/>
</dbReference>
<evidence type="ECO:0000256" key="7">
    <source>
        <dbReference type="SAM" id="Phobius"/>
    </source>
</evidence>
<evidence type="ECO:0000256" key="2">
    <source>
        <dbReference type="ARBA" id="ARBA00022692"/>
    </source>
</evidence>
<keyword evidence="4 10" id="KW-0067">ATP-binding</keyword>
<keyword evidence="10" id="KW-0378">Hydrolase</keyword>
<dbReference type="GO" id="GO:0005886">
    <property type="term" value="C:plasma membrane"/>
    <property type="evidence" value="ECO:0007669"/>
    <property type="project" value="UniProtKB-SubCell"/>
</dbReference>
<dbReference type="Pfam" id="PF00005">
    <property type="entry name" value="ABC_tran"/>
    <property type="match status" value="1"/>
</dbReference>
<dbReference type="PROSITE" id="PS00211">
    <property type="entry name" value="ABC_TRANSPORTER_1"/>
    <property type="match status" value="1"/>
</dbReference>
<comment type="subcellular location">
    <subcellularLocation>
        <location evidence="1">Cell membrane</location>
        <topology evidence="1">Multi-pass membrane protein</topology>
    </subcellularLocation>
</comment>